<dbReference type="Proteomes" id="UP000887226">
    <property type="component" value="Unassembled WGS sequence"/>
</dbReference>
<accession>A0A9P8CBS5</accession>
<proteinExistence type="predicted"/>
<evidence type="ECO:0000313" key="3">
    <source>
        <dbReference type="Proteomes" id="UP000887226"/>
    </source>
</evidence>
<comment type="caution">
    <text evidence="2">The sequence shown here is derived from an EMBL/GenBank/DDBJ whole genome shotgun (WGS) entry which is preliminary data.</text>
</comment>
<dbReference type="EMBL" id="MU254319">
    <property type="protein sequence ID" value="KAG9240885.1"/>
    <property type="molecule type" value="Genomic_DNA"/>
</dbReference>
<feature type="compositionally biased region" description="Basic and acidic residues" evidence="1">
    <location>
        <begin position="110"/>
        <end position="148"/>
    </location>
</feature>
<dbReference type="OrthoDB" id="424753at2759"/>
<protein>
    <submittedName>
        <fullName evidence="2">Uncharacterized protein</fullName>
    </submittedName>
</protein>
<dbReference type="AlphaFoldDB" id="A0A9P8CBS5"/>
<evidence type="ECO:0000256" key="1">
    <source>
        <dbReference type="SAM" id="MobiDB-lite"/>
    </source>
</evidence>
<reference evidence="2" key="1">
    <citation type="journal article" date="2021" name="IMA Fungus">
        <title>Genomic characterization of three marine fungi, including Emericellopsis atlantica sp. nov. with signatures of a generalist lifestyle and marine biomass degradation.</title>
        <authorList>
            <person name="Hagestad O.C."/>
            <person name="Hou L."/>
            <person name="Andersen J.H."/>
            <person name="Hansen E.H."/>
            <person name="Altermark B."/>
            <person name="Li C."/>
            <person name="Kuhnert E."/>
            <person name="Cox R.J."/>
            <person name="Crous P.W."/>
            <person name="Spatafora J.W."/>
            <person name="Lail K."/>
            <person name="Amirebrahimi M."/>
            <person name="Lipzen A."/>
            <person name="Pangilinan J."/>
            <person name="Andreopoulos W."/>
            <person name="Hayes R.D."/>
            <person name="Ng V."/>
            <person name="Grigoriev I.V."/>
            <person name="Jackson S.A."/>
            <person name="Sutton T.D.S."/>
            <person name="Dobson A.D.W."/>
            <person name="Rama T."/>
        </authorList>
    </citation>
    <scope>NUCLEOTIDE SEQUENCE</scope>
    <source>
        <strain evidence="2">TRa3180A</strain>
    </source>
</reference>
<sequence length="158" mass="18180">MGRFECRTIPWSTDYHTTKFTFAVEKVVPDVLVLSKLNSRYFRGLCQTDEEKKLRKNFKDAKSLEYRKELRGKLLKEKMLKKNFAMPEHSRGTSNFKRIRSVSILRTRSCEKAAADKRKIKENENAAKGAEQKKAKKADADEGAKKPSTENSTSVTED</sequence>
<keyword evidence="3" id="KW-1185">Reference proteome</keyword>
<name>A0A9P8CBS5_9HELO</name>
<feature type="region of interest" description="Disordered" evidence="1">
    <location>
        <begin position="110"/>
        <end position="158"/>
    </location>
</feature>
<organism evidence="2 3">
    <name type="scientific">Calycina marina</name>
    <dbReference type="NCBI Taxonomy" id="1763456"/>
    <lineage>
        <taxon>Eukaryota</taxon>
        <taxon>Fungi</taxon>
        <taxon>Dikarya</taxon>
        <taxon>Ascomycota</taxon>
        <taxon>Pezizomycotina</taxon>
        <taxon>Leotiomycetes</taxon>
        <taxon>Helotiales</taxon>
        <taxon>Pezizellaceae</taxon>
        <taxon>Calycina</taxon>
    </lineage>
</organism>
<gene>
    <name evidence="2" type="ORF">BJ878DRAFT_578690</name>
</gene>
<feature type="compositionally biased region" description="Polar residues" evidence="1">
    <location>
        <begin position="149"/>
        <end position="158"/>
    </location>
</feature>
<evidence type="ECO:0000313" key="2">
    <source>
        <dbReference type="EMBL" id="KAG9240885.1"/>
    </source>
</evidence>